<keyword evidence="1 7" id="KW-0479">Metal-binding</keyword>
<accession>A0A2H0V6F6</accession>
<dbReference type="GO" id="GO:0006310">
    <property type="term" value="P:DNA recombination"/>
    <property type="evidence" value="ECO:0007669"/>
    <property type="project" value="UniProtKB-UniRule"/>
</dbReference>
<dbReference type="Pfam" id="PF13662">
    <property type="entry name" value="Toprim_4"/>
    <property type="match status" value="1"/>
</dbReference>
<dbReference type="HAMAP" id="MF_00017">
    <property type="entry name" value="RecR"/>
    <property type="match status" value="1"/>
</dbReference>
<dbReference type="Gene3D" id="1.10.8.420">
    <property type="entry name" value="RecR Domain 1"/>
    <property type="match status" value="1"/>
</dbReference>
<dbReference type="InterPro" id="IPR006171">
    <property type="entry name" value="TOPRIM_dom"/>
</dbReference>
<evidence type="ECO:0000256" key="2">
    <source>
        <dbReference type="ARBA" id="ARBA00022763"/>
    </source>
</evidence>
<evidence type="ECO:0000256" key="1">
    <source>
        <dbReference type="ARBA" id="ARBA00022723"/>
    </source>
</evidence>
<dbReference type="Gene3D" id="6.10.250.240">
    <property type="match status" value="1"/>
</dbReference>
<organism evidence="9 10">
    <name type="scientific">Candidatus Falkowbacteria bacterium CG10_big_fil_rev_8_21_14_0_10_39_11</name>
    <dbReference type="NCBI Taxonomy" id="1974565"/>
    <lineage>
        <taxon>Bacteria</taxon>
        <taxon>Candidatus Falkowiibacteriota</taxon>
    </lineage>
</organism>
<dbReference type="InterPro" id="IPR000093">
    <property type="entry name" value="DNA_Rcmb_RecR"/>
</dbReference>
<dbReference type="InterPro" id="IPR034137">
    <property type="entry name" value="TOPRIM_RecR"/>
</dbReference>
<evidence type="ECO:0000256" key="5">
    <source>
        <dbReference type="ARBA" id="ARBA00023172"/>
    </source>
</evidence>
<gene>
    <name evidence="7" type="primary">recR</name>
    <name evidence="9" type="ORF">COT97_03615</name>
</gene>
<proteinExistence type="inferred from homology"/>
<evidence type="ECO:0000256" key="4">
    <source>
        <dbReference type="ARBA" id="ARBA00022833"/>
    </source>
</evidence>
<keyword evidence="2 7" id="KW-0227">DNA damage</keyword>
<name>A0A2H0V6F6_9BACT</name>
<comment type="caution">
    <text evidence="7">Lacks conserved residue(s) required for the propagation of feature annotation.</text>
</comment>
<dbReference type="SUPFAM" id="SSF111304">
    <property type="entry name" value="Recombination protein RecR"/>
    <property type="match status" value="1"/>
</dbReference>
<reference evidence="10" key="1">
    <citation type="submission" date="2017-09" db="EMBL/GenBank/DDBJ databases">
        <title>Depth-based differentiation of microbial function through sediment-hosted aquifers and enrichment of novel symbionts in the deep terrestrial subsurface.</title>
        <authorList>
            <person name="Probst A.J."/>
            <person name="Ladd B."/>
            <person name="Jarett J.K."/>
            <person name="Geller-Mcgrath D.E."/>
            <person name="Sieber C.M.K."/>
            <person name="Emerson J.B."/>
            <person name="Anantharaman K."/>
            <person name="Thomas B.C."/>
            <person name="Malmstrom R."/>
            <person name="Stieglmeier M."/>
            <person name="Klingl A."/>
            <person name="Woyke T."/>
            <person name="Ryan C.M."/>
            <person name="Banfield J.F."/>
        </authorList>
    </citation>
    <scope>NUCLEOTIDE SEQUENCE [LARGE SCALE GENOMIC DNA]</scope>
</reference>
<dbReference type="GO" id="GO:0003677">
    <property type="term" value="F:DNA binding"/>
    <property type="evidence" value="ECO:0007669"/>
    <property type="project" value="UniProtKB-UniRule"/>
</dbReference>
<comment type="caution">
    <text evidence="9">The sequence shown here is derived from an EMBL/GenBank/DDBJ whole genome shotgun (WGS) entry which is preliminary data.</text>
</comment>
<keyword evidence="4 7" id="KW-0862">Zinc</keyword>
<keyword evidence="5 7" id="KW-0233">DNA recombination</keyword>
<evidence type="ECO:0000313" key="9">
    <source>
        <dbReference type="EMBL" id="PIR93999.1"/>
    </source>
</evidence>
<evidence type="ECO:0000256" key="3">
    <source>
        <dbReference type="ARBA" id="ARBA00022771"/>
    </source>
</evidence>
<dbReference type="PANTHER" id="PTHR30446:SF0">
    <property type="entry name" value="RECOMBINATION PROTEIN RECR"/>
    <property type="match status" value="1"/>
</dbReference>
<keyword evidence="3 7" id="KW-0863">Zinc-finger</keyword>
<evidence type="ECO:0000256" key="6">
    <source>
        <dbReference type="ARBA" id="ARBA00023204"/>
    </source>
</evidence>
<dbReference type="PANTHER" id="PTHR30446">
    <property type="entry name" value="RECOMBINATION PROTEIN RECR"/>
    <property type="match status" value="1"/>
</dbReference>
<dbReference type="CDD" id="cd01025">
    <property type="entry name" value="TOPRIM_recR"/>
    <property type="match status" value="1"/>
</dbReference>
<dbReference type="InterPro" id="IPR023627">
    <property type="entry name" value="Rcmb_RecR"/>
</dbReference>
<dbReference type="EMBL" id="PFAP01000024">
    <property type="protein sequence ID" value="PIR93999.1"/>
    <property type="molecule type" value="Genomic_DNA"/>
</dbReference>
<dbReference type="AlphaFoldDB" id="A0A2H0V6F6"/>
<dbReference type="Pfam" id="PF21175">
    <property type="entry name" value="RecR_C"/>
    <property type="match status" value="1"/>
</dbReference>
<keyword evidence="6 7" id="KW-0234">DNA repair</keyword>
<dbReference type="GO" id="GO:0008270">
    <property type="term" value="F:zinc ion binding"/>
    <property type="evidence" value="ECO:0007669"/>
    <property type="project" value="UniProtKB-KW"/>
</dbReference>
<dbReference type="Pfam" id="PF21176">
    <property type="entry name" value="RecR_HhH"/>
    <property type="match status" value="1"/>
</dbReference>
<sequence>MARFPERIQQLIEDFNTLPGIGRKTAERLVFFILKKNNAYIEKFSQDLSQLTGVKRCTECHNFSFVQDICELCTDPKRDKTTLCIVEEHHDLNVIEETGNFTGLYHILDGVLNPIEGMTEDKLNLKNLAERIRKNKVTEVILALNPDMQGEATIMYLNKILSQLPDLKITRLARGLPMGSDIEYADEVTLCNALSNRREV</sequence>
<dbReference type="NCBIfam" id="TIGR00615">
    <property type="entry name" value="recR"/>
    <property type="match status" value="1"/>
</dbReference>
<protein>
    <recommendedName>
        <fullName evidence="7">Recombination protein RecR</fullName>
    </recommendedName>
</protein>
<evidence type="ECO:0000259" key="8">
    <source>
        <dbReference type="PROSITE" id="PS50880"/>
    </source>
</evidence>
<dbReference type="Proteomes" id="UP000229901">
    <property type="component" value="Unassembled WGS sequence"/>
</dbReference>
<comment type="function">
    <text evidence="7">May play a role in DNA repair. It seems to be involved in an RecBC-independent recombinational process of DNA repair. It may act with RecF and RecO.</text>
</comment>
<dbReference type="GO" id="GO:0006281">
    <property type="term" value="P:DNA repair"/>
    <property type="evidence" value="ECO:0007669"/>
    <property type="project" value="UniProtKB-UniRule"/>
</dbReference>
<comment type="similarity">
    <text evidence="7">Belongs to the RecR family.</text>
</comment>
<feature type="domain" description="Toprim" evidence="8">
    <location>
        <begin position="81"/>
        <end position="177"/>
    </location>
</feature>
<dbReference type="PROSITE" id="PS50880">
    <property type="entry name" value="TOPRIM"/>
    <property type="match status" value="1"/>
</dbReference>
<evidence type="ECO:0000256" key="7">
    <source>
        <dbReference type="HAMAP-Rule" id="MF_00017"/>
    </source>
</evidence>
<evidence type="ECO:0000313" key="10">
    <source>
        <dbReference type="Proteomes" id="UP000229901"/>
    </source>
</evidence>
<dbReference type="Gene3D" id="3.40.1360.10">
    <property type="match status" value="1"/>
</dbReference>